<organism evidence="2 3">
    <name type="scientific">Plebeiibacterium marinum</name>
    <dbReference type="NCBI Taxonomy" id="2992111"/>
    <lineage>
        <taxon>Bacteria</taxon>
        <taxon>Pseudomonadati</taxon>
        <taxon>Bacteroidota</taxon>
        <taxon>Bacteroidia</taxon>
        <taxon>Marinilabiliales</taxon>
        <taxon>Marinilabiliaceae</taxon>
        <taxon>Plebeiibacterium</taxon>
    </lineage>
</organism>
<evidence type="ECO:0000256" key="1">
    <source>
        <dbReference type="SAM" id="Phobius"/>
    </source>
</evidence>
<dbReference type="Proteomes" id="UP001207408">
    <property type="component" value="Unassembled WGS sequence"/>
</dbReference>
<keyword evidence="1" id="KW-0472">Membrane</keyword>
<reference evidence="2" key="1">
    <citation type="submission" date="2022-10" db="EMBL/GenBank/DDBJ databases">
        <authorList>
            <person name="Yu W.X."/>
        </authorList>
    </citation>
    <scope>NUCLEOTIDE SEQUENCE</scope>
    <source>
        <strain evidence="2">D04</strain>
    </source>
</reference>
<dbReference type="EMBL" id="JAPDPI010000068">
    <property type="protein sequence ID" value="MCW3807910.1"/>
    <property type="molecule type" value="Genomic_DNA"/>
</dbReference>
<evidence type="ECO:0000313" key="3">
    <source>
        <dbReference type="Proteomes" id="UP001207408"/>
    </source>
</evidence>
<protein>
    <submittedName>
        <fullName evidence="2">Uncharacterized protein</fullName>
    </submittedName>
</protein>
<dbReference type="AlphaFoldDB" id="A0AAE3SMU2"/>
<feature type="transmembrane region" description="Helical" evidence="1">
    <location>
        <begin position="415"/>
        <end position="437"/>
    </location>
</feature>
<keyword evidence="1" id="KW-0812">Transmembrane</keyword>
<evidence type="ECO:0000313" key="2">
    <source>
        <dbReference type="EMBL" id="MCW3807910.1"/>
    </source>
</evidence>
<feature type="transmembrane region" description="Helical" evidence="1">
    <location>
        <begin position="470"/>
        <end position="489"/>
    </location>
</feature>
<name>A0AAE3SMU2_9BACT</name>
<sequence length="496" mass="57719">MKLHIMAPFRTHFKLYDETVIYNPDEYTLFWNKTKEEIQSKDYGFKNVVFTHTTVGNSPSRSRFRNVDQNSLVKPIELIHLTGNPDDSQIKQIFDRVKTQLLKDMQHAESVSVDTESLVVKLYNNSVGVLELDVDVTDVLNEEYKIEDNLDLLQEFAVTLGEQLSQQLYKTKIETFLRALLSLHNSSQFIIHSLFDYKNAKSNKILVPESTPENYNIVVNWVTRTLMFESADKNNVSRIVKHWLKDCGDEDMIEGAMQADKCAYRWLNYLFREDSYGRGLNADGTIDYTQPFSDVWDAMLISQYYYCAFEALNDLLEITLATAFLSYKRKDNKHKNKLKDINRKLDREIIDSHELLIEYKKNFAYYKRSVGLYIKEILTGWDFEDAILSQVVSKIELCEQRMGILHHKATEKSSLYTDLLLLSIAVISVIAFMFQVIEYGRNISHDADLAVYESNSVNLVNLLSERPTDFAITISLGLMIIIFIIYYIFRRDKVLD</sequence>
<gene>
    <name evidence="2" type="ORF">OM074_19955</name>
</gene>
<dbReference type="RefSeq" id="WP_301202405.1">
    <property type="nucleotide sequence ID" value="NZ_JAPDPI010000068.1"/>
</dbReference>
<proteinExistence type="predicted"/>
<accession>A0AAE3SMU2</accession>
<keyword evidence="1" id="KW-1133">Transmembrane helix</keyword>
<keyword evidence="3" id="KW-1185">Reference proteome</keyword>
<comment type="caution">
    <text evidence="2">The sequence shown here is derived from an EMBL/GenBank/DDBJ whole genome shotgun (WGS) entry which is preliminary data.</text>
</comment>